<evidence type="ECO:0000313" key="2">
    <source>
        <dbReference type="Proteomes" id="UP000466586"/>
    </source>
</evidence>
<proteinExistence type="predicted"/>
<gene>
    <name evidence="1" type="ORF">GS399_11140</name>
</gene>
<dbReference type="InterPro" id="IPR019619">
    <property type="entry name" value="DUF2490"/>
</dbReference>
<dbReference type="Pfam" id="PF10677">
    <property type="entry name" value="DUF2490"/>
    <property type="match status" value="1"/>
</dbReference>
<accession>A0A7K1YAB8</accession>
<reference evidence="1 2" key="1">
    <citation type="submission" date="2019-11" db="EMBL/GenBank/DDBJ databases">
        <title>Pedobacter sp. HMF7647 Genome sequencing and assembly.</title>
        <authorList>
            <person name="Kang H."/>
            <person name="Kim H."/>
            <person name="Joh K."/>
        </authorList>
    </citation>
    <scope>NUCLEOTIDE SEQUENCE [LARGE SCALE GENOMIC DNA]</scope>
    <source>
        <strain evidence="1 2">HMF7647</strain>
    </source>
</reference>
<organism evidence="1 2">
    <name type="scientific">Hufsiella arboris</name>
    <dbReference type="NCBI Taxonomy" id="2695275"/>
    <lineage>
        <taxon>Bacteria</taxon>
        <taxon>Pseudomonadati</taxon>
        <taxon>Bacteroidota</taxon>
        <taxon>Sphingobacteriia</taxon>
        <taxon>Sphingobacteriales</taxon>
        <taxon>Sphingobacteriaceae</taxon>
        <taxon>Hufsiella</taxon>
    </lineage>
</organism>
<sequence>MKNALTTILFLLGTSAVFCQKTETSGWFFLTHTQELNKRFDILADVQARSSDQFKHFNTLLLRTALQYKITKVHALALGYAWKGDWLHENATPSYEFENRIYEQYLAAFDLGKIETNVRLRLEQRFIHQDMKTSFTQRFRTFLSFQIPVFANAGFTEGVYAGLQNELFLNVQNKEKASGSLTDQNRLFGSVGYRFSKSIDAELGYMYWYLKEEDEDFRNNVIQLMITTKF</sequence>
<keyword evidence="2" id="KW-1185">Reference proteome</keyword>
<protein>
    <submittedName>
        <fullName evidence="1">DUF2490 domain-containing protein</fullName>
    </submittedName>
</protein>
<evidence type="ECO:0000313" key="1">
    <source>
        <dbReference type="EMBL" id="MXV51526.1"/>
    </source>
</evidence>
<comment type="caution">
    <text evidence="1">The sequence shown here is derived from an EMBL/GenBank/DDBJ whole genome shotgun (WGS) entry which is preliminary data.</text>
</comment>
<dbReference type="EMBL" id="WVHT01000004">
    <property type="protein sequence ID" value="MXV51526.1"/>
    <property type="molecule type" value="Genomic_DNA"/>
</dbReference>
<dbReference type="AlphaFoldDB" id="A0A7K1YAB8"/>
<dbReference type="Proteomes" id="UP000466586">
    <property type="component" value="Unassembled WGS sequence"/>
</dbReference>
<name>A0A7K1YAB8_9SPHI</name>
<dbReference type="RefSeq" id="WP_160844693.1">
    <property type="nucleotide sequence ID" value="NZ_WVHT01000004.1"/>
</dbReference>